<reference evidence="3" key="1">
    <citation type="submission" date="2012-08" db="EMBL/GenBank/DDBJ databases">
        <title>Genome analysis of Colletotrichum orbiculare and Colletotrichum fructicola.</title>
        <authorList>
            <person name="Gan P.H.P."/>
            <person name="Ikeda K."/>
            <person name="Irieda H."/>
            <person name="Narusaka M."/>
            <person name="O'Connell R.J."/>
            <person name="Narusaka Y."/>
            <person name="Takano Y."/>
            <person name="Kubo Y."/>
            <person name="Shirasu K."/>
        </authorList>
    </citation>
    <scope>NUCLEOTIDE SEQUENCE</scope>
    <source>
        <strain evidence="3">Nara gc5</strain>
    </source>
</reference>
<feature type="compositionally biased region" description="Polar residues" evidence="1">
    <location>
        <begin position="199"/>
        <end position="221"/>
    </location>
</feature>
<sequence>MEHFGLEMIIFLSSQKPTIFMLSSFSNHGSLAVFGDIQTEQVLRQLSIQALGKIATPQPLPFLANIVERFHTANLCSDWLKILIIITKHFTDLSIILDLGVVKSQHVKLLRSTFRTLLRETQSRCVLKIMLMSIHELEPAVDPMEMVNSPIMHSRRASDSTLSSVEKNLLSKLEKIDAAAKAASARAIYTVEEASMTTITETKGSTTDTPQENAGSTSNVPPTLPALDNHSMELHISEEMEGMTHDYPHIHKSCVCCGLNDTAAIQRLHVLPLSADHRQTEGPRALPLSTSVKPHKVTVAIFCALLLESDAVEGQLSEYYQTSSLPNQKLASDINTYSRGRVGSHQVVLVHLAGMGKSNAAVAAANCKNSFPDIKLALVVGICGGVPSYVSDIQRNIVLGDIIVSEGLIPFDYGRQFPDKFAMKNGMGDILTKPTPAIRSLLNKLKGQNGRRHLTQRTCQYLGKGPHDLQRHAVYPGVDEDKLYEEAYRHKHRYSSDCLTCTDDKDSVCKAARSLSCEVLQCDNEKLVHRTRLGQQDSRGPAIHFGLMASGDQVMKSGEHRNNIAKRHNVIAFEMEGAGVWEIFPCIVIKGVCDYADSHKNKRWQRYAAATAAACMKALLDEWTMTS</sequence>
<feature type="domain" description="Nucleoside phosphorylase" evidence="2">
    <location>
        <begin position="325"/>
        <end position="447"/>
    </location>
</feature>
<dbReference type="EMBL" id="KB020583">
    <property type="protein sequence ID" value="ELA35140.1"/>
    <property type="molecule type" value="Genomic_DNA"/>
</dbReference>
<feature type="region of interest" description="Disordered" evidence="1">
    <location>
        <begin position="199"/>
        <end position="224"/>
    </location>
</feature>
<accession>L2G9R5</accession>
<organism evidence="3">
    <name type="scientific">Colletotrichum fructicola (strain Nara gc5)</name>
    <name type="common">Anthracnose fungus</name>
    <name type="synonym">Colletotrichum gloeosporioides (strain Nara gc5)</name>
    <dbReference type="NCBI Taxonomy" id="1213859"/>
    <lineage>
        <taxon>Eukaryota</taxon>
        <taxon>Fungi</taxon>
        <taxon>Dikarya</taxon>
        <taxon>Ascomycota</taxon>
        <taxon>Pezizomycotina</taxon>
        <taxon>Sordariomycetes</taxon>
        <taxon>Hypocreomycetidae</taxon>
        <taxon>Glomerellales</taxon>
        <taxon>Glomerellaceae</taxon>
        <taxon>Colletotrichum</taxon>
        <taxon>Colletotrichum gloeosporioides species complex</taxon>
    </lineage>
</organism>
<dbReference type="PANTHER" id="PTHR46082:SF6">
    <property type="entry name" value="AAA+ ATPASE DOMAIN-CONTAINING PROTEIN-RELATED"/>
    <property type="match status" value="1"/>
</dbReference>
<dbReference type="GO" id="GO:0009116">
    <property type="term" value="P:nucleoside metabolic process"/>
    <property type="evidence" value="ECO:0007669"/>
    <property type="project" value="InterPro"/>
</dbReference>
<evidence type="ECO:0000259" key="2">
    <source>
        <dbReference type="Pfam" id="PF01048"/>
    </source>
</evidence>
<dbReference type="GO" id="GO:0003824">
    <property type="term" value="F:catalytic activity"/>
    <property type="evidence" value="ECO:0007669"/>
    <property type="project" value="InterPro"/>
</dbReference>
<dbReference type="HOGENOM" id="CLU_000288_34_22_1"/>
<dbReference type="STRING" id="1213859.L2G9R5"/>
<evidence type="ECO:0000313" key="3">
    <source>
        <dbReference type="EMBL" id="ELA35140.1"/>
    </source>
</evidence>
<evidence type="ECO:0000256" key="1">
    <source>
        <dbReference type="SAM" id="MobiDB-lite"/>
    </source>
</evidence>
<protein>
    <submittedName>
        <fullName evidence="3">Pfs domain-containing protein</fullName>
    </submittedName>
</protein>
<dbReference type="PANTHER" id="PTHR46082">
    <property type="entry name" value="ATP/GTP-BINDING PROTEIN-RELATED"/>
    <property type="match status" value="1"/>
</dbReference>
<dbReference type="Pfam" id="PF01048">
    <property type="entry name" value="PNP_UDP_1"/>
    <property type="match status" value="1"/>
</dbReference>
<dbReference type="InterPro" id="IPR000845">
    <property type="entry name" value="Nucleoside_phosphorylase_d"/>
</dbReference>
<dbReference type="SUPFAM" id="SSF53167">
    <property type="entry name" value="Purine and uridine phosphorylases"/>
    <property type="match status" value="1"/>
</dbReference>
<dbReference type="Gene3D" id="3.40.50.1580">
    <property type="entry name" value="Nucleoside phosphorylase domain"/>
    <property type="match status" value="1"/>
</dbReference>
<dbReference type="InterPro" id="IPR053137">
    <property type="entry name" value="NLR-like"/>
</dbReference>
<name>L2G9R5_COLFN</name>
<dbReference type="InterPro" id="IPR035994">
    <property type="entry name" value="Nucleoside_phosphorylase_sf"/>
</dbReference>
<gene>
    <name evidence="3" type="ORF">CGGC5_5053</name>
</gene>
<proteinExistence type="predicted"/>
<dbReference type="AlphaFoldDB" id="L2G9R5"/>